<dbReference type="InterPro" id="IPR036365">
    <property type="entry name" value="PGBD-like_sf"/>
</dbReference>
<evidence type="ECO:0000256" key="2">
    <source>
        <dbReference type="ARBA" id="ARBA00022670"/>
    </source>
</evidence>
<feature type="chain" id="PRO_5038818173" evidence="5">
    <location>
        <begin position="44"/>
        <end position="358"/>
    </location>
</feature>
<comment type="caution">
    <text evidence="7">The sequence shown here is derived from an EMBL/GenBank/DDBJ whole genome shotgun (WGS) entry which is preliminary data.</text>
</comment>
<evidence type="ECO:0000256" key="1">
    <source>
        <dbReference type="ARBA" id="ARBA00007074"/>
    </source>
</evidence>
<protein>
    <submittedName>
        <fullName evidence="7">Cell wall-associated NlpC family hydrolase</fullName>
    </submittedName>
</protein>
<dbReference type="EMBL" id="VIVQ01000002">
    <property type="protein sequence ID" value="TWE10306.1"/>
    <property type="molecule type" value="Genomic_DNA"/>
</dbReference>
<feature type="domain" description="NlpC/P60" evidence="6">
    <location>
        <begin position="245"/>
        <end position="358"/>
    </location>
</feature>
<dbReference type="Gene3D" id="1.10.101.10">
    <property type="entry name" value="PGBD-like superfamily/PGBD"/>
    <property type="match status" value="2"/>
</dbReference>
<keyword evidence="5" id="KW-0732">Signal</keyword>
<evidence type="ECO:0000256" key="5">
    <source>
        <dbReference type="SAM" id="SignalP"/>
    </source>
</evidence>
<dbReference type="OrthoDB" id="9815778at2"/>
<dbReference type="SUPFAM" id="SSF54001">
    <property type="entry name" value="Cysteine proteinases"/>
    <property type="match status" value="1"/>
</dbReference>
<evidence type="ECO:0000256" key="3">
    <source>
        <dbReference type="ARBA" id="ARBA00022801"/>
    </source>
</evidence>
<dbReference type="AlphaFoldDB" id="A0A561E3W2"/>
<accession>A0A561E3W2</accession>
<dbReference type="InterPro" id="IPR002477">
    <property type="entry name" value="Peptidoglycan-bd-like"/>
</dbReference>
<gene>
    <name evidence="7" type="ORF">BKA23_2662</name>
</gene>
<dbReference type="GO" id="GO:0008234">
    <property type="term" value="F:cysteine-type peptidase activity"/>
    <property type="evidence" value="ECO:0007669"/>
    <property type="project" value="UniProtKB-KW"/>
</dbReference>
<evidence type="ECO:0000313" key="7">
    <source>
        <dbReference type="EMBL" id="TWE10306.1"/>
    </source>
</evidence>
<sequence>MTTITTPRHRRARPGLTAKLAPAVTSRKGLVLTGSVLSLPATAASLMASAPAYAAPGSGHSTAAKSGGSHVSASVRAAAVNQNVVYLSYGDTGSLVKVVQQRVGGLTTDGIWGPLTQARVLAFQGSKGLTQDGIVGPLTWAALGGFPGGSNTPTPTPTPSCSVSVLRYGAEGTLVQTAQQRLGGLTTDGVFGPLTLAAVKAFQYDKGIPVSGAVDAATWSALGGFPCGTSNNPVPTPNPTPVGNQTGIGAVVAIAKQYLGIPYVWGGSTPSQGFDCSGLTSYVYAQAGLYIPRTASAQQAYMRSTNNPQPGDLVFFGYPAYHVGIYLGNNMMIASPRPGQDVQIQTIWTTPSSYGTLR</sequence>
<keyword evidence="2" id="KW-0645">Protease</keyword>
<keyword evidence="8" id="KW-1185">Reference proteome</keyword>
<dbReference type="InterPro" id="IPR051202">
    <property type="entry name" value="Peptidase_C40"/>
</dbReference>
<dbReference type="InterPro" id="IPR036366">
    <property type="entry name" value="PGBDSf"/>
</dbReference>
<keyword evidence="3 7" id="KW-0378">Hydrolase</keyword>
<dbReference type="Proteomes" id="UP000318297">
    <property type="component" value="Unassembled WGS sequence"/>
</dbReference>
<dbReference type="PANTHER" id="PTHR47053:SF1">
    <property type="entry name" value="MUREIN DD-ENDOPEPTIDASE MEPH-RELATED"/>
    <property type="match status" value="1"/>
</dbReference>
<keyword evidence="4" id="KW-0788">Thiol protease</keyword>
<feature type="signal peptide" evidence="5">
    <location>
        <begin position="1"/>
        <end position="43"/>
    </location>
</feature>
<organism evidence="7 8">
    <name type="scientific">Rudaeicoccus suwonensis</name>
    <dbReference type="NCBI Taxonomy" id="657409"/>
    <lineage>
        <taxon>Bacteria</taxon>
        <taxon>Bacillati</taxon>
        <taxon>Actinomycetota</taxon>
        <taxon>Actinomycetes</taxon>
        <taxon>Micrococcales</taxon>
        <taxon>Dermacoccaceae</taxon>
        <taxon>Rudaeicoccus</taxon>
    </lineage>
</organism>
<proteinExistence type="inferred from homology"/>
<reference evidence="7 8" key="1">
    <citation type="submission" date="2019-06" db="EMBL/GenBank/DDBJ databases">
        <title>Sequencing the genomes of 1000 actinobacteria strains.</title>
        <authorList>
            <person name="Klenk H.-P."/>
        </authorList>
    </citation>
    <scope>NUCLEOTIDE SEQUENCE [LARGE SCALE GENOMIC DNA]</scope>
    <source>
        <strain evidence="7 8">DSM 19560</strain>
    </source>
</reference>
<comment type="similarity">
    <text evidence="1">Belongs to the peptidase C40 family.</text>
</comment>
<dbReference type="Pfam" id="PF00877">
    <property type="entry name" value="NLPC_P60"/>
    <property type="match status" value="1"/>
</dbReference>
<dbReference type="InterPro" id="IPR000064">
    <property type="entry name" value="NLP_P60_dom"/>
</dbReference>
<dbReference type="PANTHER" id="PTHR47053">
    <property type="entry name" value="MUREIN DD-ENDOPEPTIDASE MEPH-RELATED"/>
    <property type="match status" value="1"/>
</dbReference>
<dbReference type="InterPro" id="IPR038765">
    <property type="entry name" value="Papain-like_cys_pep_sf"/>
</dbReference>
<dbReference type="PROSITE" id="PS51935">
    <property type="entry name" value="NLPC_P60"/>
    <property type="match status" value="1"/>
</dbReference>
<evidence type="ECO:0000313" key="8">
    <source>
        <dbReference type="Proteomes" id="UP000318297"/>
    </source>
</evidence>
<evidence type="ECO:0000256" key="4">
    <source>
        <dbReference type="ARBA" id="ARBA00022807"/>
    </source>
</evidence>
<dbReference type="Gene3D" id="3.90.1720.10">
    <property type="entry name" value="endopeptidase domain like (from Nostoc punctiforme)"/>
    <property type="match status" value="1"/>
</dbReference>
<name>A0A561E3W2_9MICO</name>
<dbReference type="GO" id="GO:0006508">
    <property type="term" value="P:proteolysis"/>
    <property type="evidence" value="ECO:0007669"/>
    <property type="project" value="UniProtKB-KW"/>
</dbReference>
<dbReference type="SUPFAM" id="SSF47090">
    <property type="entry name" value="PGBD-like"/>
    <property type="match status" value="2"/>
</dbReference>
<dbReference type="Pfam" id="PF01471">
    <property type="entry name" value="PG_binding_1"/>
    <property type="match status" value="2"/>
</dbReference>
<evidence type="ECO:0000259" key="6">
    <source>
        <dbReference type="PROSITE" id="PS51935"/>
    </source>
</evidence>